<proteinExistence type="predicted"/>
<evidence type="ECO:0000313" key="2">
    <source>
        <dbReference type="Proteomes" id="UP000317646"/>
    </source>
</evidence>
<accession>A0A502H1H6</accession>
<dbReference type="EMBL" id="RCYZ01000002">
    <property type="protein sequence ID" value="TPG67230.1"/>
    <property type="molecule type" value="Genomic_DNA"/>
</dbReference>
<evidence type="ECO:0000313" key="1">
    <source>
        <dbReference type="EMBL" id="TPG67230.1"/>
    </source>
</evidence>
<keyword evidence="2" id="KW-1185">Reference proteome</keyword>
<comment type="caution">
    <text evidence="1">The sequence shown here is derived from an EMBL/GenBank/DDBJ whole genome shotgun (WGS) entry which is preliminary data.</text>
</comment>
<organism evidence="1 2">
    <name type="scientific">Hymenobacter nivis</name>
    <dbReference type="NCBI Taxonomy" id="1850093"/>
    <lineage>
        <taxon>Bacteria</taxon>
        <taxon>Pseudomonadati</taxon>
        <taxon>Bacteroidota</taxon>
        <taxon>Cytophagia</taxon>
        <taxon>Cytophagales</taxon>
        <taxon>Hymenobacteraceae</taxon>
        <taxon>Hymenobacter</taxon>
    </lineage>
</organism>
<protein>
    <recommendedName>
        <fullName evidence="3">Tetratricopeptide repeat protein</fullName>
    </recommendedName>
</protein>
<gene>
    <name evidence="1" type="ORF">EAH73_05735</name>
</gene>
<dbReference type="AlphaFoldDB" id="A0A502H1H6"/>
<name>A0A502H1H6_9BACT</name>
<sequence>MAGTVKMRRVLLPMIPEYVAKLEVLHRKAKSFNTNNYLYQTRLAQQELTGNYAEIINITAEAAKQLKAGKLNPRRFDVRFNHFMSVYAHLLSRQAEKGLKLAAAYDKDFHPSSGNWFYFQEHYLLLALHAGDYVQARQVLQTATGNASFGKQRAAAQQRWELFRAYVDFVQPPARPTPVRRQQMEQWALTIPEYSRDKRGHNVAILVMQVLYFLRQRDLDAVLLRADRLRKYQQRHLREAANLRTRLFLRLLLLIVDQEFDPARNARQAAVLLKQLEAAPPPGEAFAEVEIIPYETLWQLALQELRTGLPMPSAPGLADAK</sequence>
<dbReference type="Proteomes" id="UP000317646">
    <property type="component" value="Unassembled WGS sequence"/>
</dbReference>
<reference evidence="1 2" key="1">
    <citation type="journal article" date="2019" name="Environ. Microbiol.">
        <title>Species interactions and distinct microbial communities in high Arctic permafrost affected cryosols are associated with the CH4 and CO2 gas fluxes.</title>
        <authorList>
            <person name="Altshuler I."/>
            <person name="Hamel J."/>
            <person name="Turney S."/>
            <person name="Magnuson E."/>
            <person name="Levesque R."/>
            <person name="Greer C."/>
            <person name="Whyte L.G."/>
        </authorList>
    </citation>
    <scope>NUCLEOTIDE SEQUENCE [LARGE SCALE GENOMIC DNA]</scope>
    <source>
        <strain evidence="1 2">S9.2P</strain>
    </source>
</reference>
<evidence type="ECO:0008006" key="3">
    <source>
        <dbReference type="Google" id="ProtNLM"/>
    </source>
</evidence>